<evidence type="ECO:0000256" key="1">
    <source>
        <dbReference type="ARBA" id="ARBA00022980"/>
    </source>
</evidence>
<dbReference type="Gene3D" id="2.40.150.20">
    <property type="entry name" value="Ribosomal protein L14"/>
    <property type="match status" value="1"/>
</dbReference>
<dbReference type="PROSITE" id="PS00049">
    <property type="entry name" value="RIBOSOMAL_L14"/>
    <property type="match status" value="1"/>
</dbReference>
<comment type="similarity">
    <text evidence="3 4">Belongs to the universal ribosomal protein uL14 family.</text>
</comment>
<evidence type="ECO:0000256" key="4">
    <source>
        <dbReference type="RuleBase" id="RU003949"/>
    </source>
</evidence>
<dbReference type="InterPro" id="IPR005745">
    <property type="entry name" value="Ribosomal_uL14_bac-type"/>
</dbReference>
<dbReference type="InterPro" id="IPR000218">
    <property type="entry name" value="Ribosomal_uL14"/>
</dbReference>
<dbReference type="InterPro" id="IPR019972">
    <property type="entry name" value="Ribosomal_uL14_CS"/>
</dbReference>
<gene>
    <name evidence="3" type="primary">rplN</name>
    <name evidence="6" type="ORF">COS93_01840</name>
</gene>
<dbReference type="CDD" id="cd00337">
    <property type="entry name" value="Ribosomal_uL14"/>
    <property type="match status" value="1"/>
</dbReference>
<dbReference type="NCBIfam" id="TIGR01067">
    <property type="entry name" value="rplN_bact"/>
    <property type="match status" value="1"/>
</dbReference>
<comment type="caution">
    <text evidence="6">The sequence shown here is derived from an EMBL/GenBank/DDBJ whole genome shotgun (WGS) entry which is preliminary data.</text>
</comment>
<dbReference type="EMBL" id="PEWP01000034">
    <property type="protein sequence ID" value="PIU46730.1"/>
    <property type="molecule type" value="Genomic_DNA"/>
</dbReference>
<dbReference type="AlphaFoldDB" id="A0A2M6Z2X3"/>
<keyword evidence="2 3" id="KW-0687">Ribonucleoprotein</keyword>
<proteinExistence type="inferred from homology"/>
<dbReference type="GO" id="GO:0022625">
    <property type="term" value="C:cytosolic large ribosomal subunit"/>
    <property type="evidence" value="ECO:0007669"/>
    <property type="project" value="TreeGrafter"/>
</dbReference>
<keyword evidence="1 3" id="KW-0689">Ribosomal protein</keyword>
<evidence type="ECO:0000313" key="6">
    <source>
        <dbReference type="EMBL" id="PIU46730.1"/>
    </source>
</evidence>
<dbReference type="Proteomes" id="UP000228777">
    <property type="component" value="Unassembled WGS sequence"/>
</dbReference>
<dbReference type="GO" id="GO:0003735">
    <property type="term" value="F:structural constituent of ribosome"/>
    <property type="evidence" value="ECO:0007669"/>
    <property type="project" value="InterPro"/>
</dbReference>
<reference evidence="7" key="1">
    <citation type="submission" date="2017-09" db="EMBL/GenBank/DDBJ databases">
        <title>Depth-based differentiation of microbial function through sediment-hosted aquifers and enrichment of novel symbionts in the deep terrestrial subsurface.</title>
        <authorList>
            <person name="Probst A.J."/>
            <person name="Ladd B."/>
            <person name="Jarett J.K."/>
            <person name="Geller-Mcgrath D.E."/>
            <person name="Sieber C.M.K."/>
            <person name="Emerson J.B."/>
            <person name="Anantharaman K."/>
            <person name="Thomas B.C."/>
            <person name="Malmstrom R."/>
            <person name="Stieglmeier M."/>
            <person name="Klingl A."/>
            <person name="Woyke T."/>
            <person name="Ryan C.M."/>
            <person name="Banfield J.F."/>
        </authorList>
    </citation>
    <scope>NUCLEOTIDE SEQUENCE [LARGE SCALE GENOMIC DNA]</scope>
</reference>
<dbReference type="GO" id="GO:0006412">
    <property type="term" value="P:translation"/>
    <property type="evidence" value="ECO:0007669"/>
    <property type="project" value="UniProtKB-UniRule"/>
</dbReference>
<name>A0A2M6Z2X3_9BACT</name>
<protein>
    <recommendedName>
        <fullName evidence="3">Large ribosomal subunit protein uL14</fullName>
    </recommendedName>
</protein>
<dbReference type="GO" id="GO:0070180">
    <property type="term" value="F:large ribosomal subunit rRNA binding"/>
    <property type="evidence" value="ECO:0007669"/>
    <property type="project" value="TreeGrafter"/>
</dbReference>
<comment type="function">
    <text evidence="3 5">Binds to 23S rRNA. Forms part of two intersubunit bridges in the 70S ribosome.</text>
</comment>
<keyword evidence="3 5" id="KW-0699">rRNA-binding</keyword>
<dbReference type="SMART" id="SM01374">
    <property type="entry name" value="Ribosomal_L14"/>
    <property type="match status" value="1"/>
</dbReference>
<evidence type="ECO:0000256" key="2">
    <source>
        <dbReference type="ARBA" id="ARBA00023274"/>
    </source>
</evidence>
<dbReference type="PANTHER" id="PTHR11761">
    <property type="entry name" value="50S/60S RIBOSOMAL PROTEIN L14/L23"/>
    <property type="match status" value="1"/>
</dbReference>
<comment type="subunit">
    <text evidence="3">Part of the 50S ribosomal subunit. Forms a cluster with proteins L3 and L19. In the 70S ribosome, L14 and L19 interact and together make contacts with the 16S rRNA in bridges B5 and B8.</text>
</comment>
<dbReference type="InterPro" id="IPR036853">
    <property type="entry name" value="Ribosomal_uL14_sf"/>
</dbReference>
<evidence type="ECO:0000256" key="3">
    <source>
        <dbReference type="HAMAP-Rule" id="MF_01367"/>
    </source>
</evidence>
<accession>A0A2M6Z2X3</accession>
<organism evidence="6 7">
    <name type="scientific">bacterium (Candidatus Gribaldobacteria) CG07_land_8_20_14_0_80_33_18</name>
    <dbReference type="NCBI Taxonomy" id="2014272"/>
    <lineage>
        <taxon>Bacteria</taxon>
        <taxon>Candidatus Gribaldobacteria</taxon>
    </lineage>
</organism>
<keyword evidence="3 5" id="KW-0694">RNA-binding</keyword>
<dbReference type="PANTHER" id="PTHR11761:SF3">
    <property type="entry name" value="LARGE RIBOSOMAL SUBUNIT PROTEIN UL14M"/>
    <property type="match status" value="1"/>
</dbReference>
<evidence type="ECO:0000256" key="5">
    <source>
        <dbReference type="RuleBase" id="RU003950"/>
    </source>
</evidence>
<evidence type="ECO:0000313" key="7">
    <source>
        <dbReference type="Proteomes" id="UP000228777"/>
    </source>
</evidence>
<sequence>MIQPRTMLKVADNTGAKIIQCFNIPGGTRKHYAQIGDIIVGTVKKAEPRHLVKTHEIVRAVIVRQKKAYRRTDGSYIRFDDNACVILGMGKEPKGNRILGPIPRELKEKGFEKIATLAEESV</sequence>
<dbReference type="Pfam" id="PF00238">
    <property type="entry name" value="Ribosomal_L14"/>
    <property type="match status" value="1"/>
</dbReference>
<dbReference type="HAMAP" id="MF_01367">
    <property type="entry name" value="Ribosomal_uL14"/>
    <property type="match status" value="1"/>
</dbReference>
<dbReference type="SUPFAM" id="SSF50193">
    <property type="entry name" value="Ribosomal protein L14"/>
    <property type="match status" value="1"/>
</dbReference>